<accession>A0A8S1JA21</accession>
<dbReference type="GO" id="GO:0006508">
    <property type="term" value="P:proteolysis"/>
    <property type="evidence" value="ECO:0007669"/>
    <property type="project" value="InterPro"/>
</dbReference>
<keyword evidence="5" id="KW-1185">Reference proteome</keyword>
<dbReference type="PROSITE" id="PS00134">
    <property type="entry name" value="TRYPSIN_HIS"/>
    <property type="match status" value="1"/>
</dbReference>
<dbReference type="SUPFAM" id="SSF50494">
    <property type="entry name" value="Trypsin-like serine proteases"/>
    <property type="match status" value="1"/>
</dbReference>
<keyword evidence="2" id="KW-1015">Disulfide bond</keyword>
<dbReference type="PROSITE" id="PS50240">
    <property type="entry name" value="TRYPSIN_DOM"/>
    <property type="match status" value="1"/>
</dbReference>
<evidence type="ECO:0000313" key="4">
    <source>
        <dbReference type="EMBL" id="CAD7703007.1"/>
    </source>
</evidence>
<dbReference type="SMART" id="SM00020">
    <property type="entry name" value="Tryp_SPc"/>
    <property type="match status" value="1"/>
</dbReference>
<reference evidence="4" key="1">
    <citation type="submission" date="2020-12" db="EMBL/GenBank/DDBJ databases">
        <authorList>
            <person name="Iha C."/>
        </authorList>
    </citation>
    <scope>NUCLEOTIDE SEQUENCE</scope>
</reference>
<protein>
    <recommendedName>
        <fullName evidence="3">Peptidase S1 domain-containing protein</fullName>
    </recommendedName>
</protein>
<dbReference type="CDD" id="cd00190">
    <property type="entry name" value="Tryp_SPc"/>
    <property type="match status" value="1"/>
</dbReference>
<dbReference type="InterPro" id="IPR009003">
    <property type="entry name" value="Peptidase_S1_PA"/>
</dbReference>
<feature type="domain" description="Peptidase S1" evidence="3">
    <location>
        <begin position="1"/>
        <end position="220"/>
    </location>
</feature>
<dbReference type="EMBL" id="CAJHUC010002030">
    <property type="protein sequence ID" value="CAD7703007.1"/>
    <property type="molecule type" value="Genomic_DNA"/>
</dbReference>
<sequence length="220" mass="23458">MVSIRSAQFKTHMCGGTLVAKEWVLTAAHCIISASAGGNAKAWIDGLDINNSSDFKEFFEVSHFIEHPQFQGTDEDIGLDPFNVALLKLNESSNVDPVKLVPSDTQPVEDDCLAFVGWGRKSPRGPFSVLVESKLKFIDQEMCDSMTQPSVGFVCAAQNGTGVCPGDGGNPLMNVKCPGTDEQAGIASRVLGDCGLMQNFVSLSNPAVRAFIDGVLEGSK</sequence>
<dbReference type="PANTHER" id="PTHR24276:SF98">
    <property type="entry name" value="FI18310P1-RELATED"/>
    <property type="match status" value="1"/>
</dbReference>
<dbReference type="Gene3D" id="2.40.10.10">
    <property type="entry name" value="Trypsin-like serine proteases"/>
    <property type="match status" value="1"/>
</dbReference>
<dbReference type="Proteomes" id="UP000708148">
    <property type="component" value="Unassembled WGS sequence"/>
</dbReference>
<dbReference type="InterPro" id="IPR018114">
    <property type="entry name" value="TRYPSIN_HIS"/>
</dbReference>
<name>A0A8S1JA21_9CHLO</name>
<comment type="similarity">
    <text evidence="1">Belongs to the peptidase S1 family.</text>
</comment>
<dbReference type="InterPro" id="IPR001314">
    <property type="entry name" value="Peptidase_S1A"/>
</dbReference>
<dbReference type="InterPro" id="IPR043504">
    <property type="entry name" value="Peptidase_S1_PA_chymotrypsin"/>
</dbReference>
<evidence type="ECO:0000313" key="5">
    <source>
        <dbReference type="Proteomes" id="UP000708148"/>
    </source>
</evidence>
<dbReference type="AlphaFoldDB" id="A0A8S1JA21"/>
<dbReference type="InterPro" id="IPR001254">
    <property type="entry name" value="Trypsin_dom"/>
</dbReference>
<comment type="caution">
    <text evidence="4">The sequence shown here is derived from an EMBL/GenBank/DDBJ whole genome shotgun (WGS) entry which is preliminary data.</text>
</comment>
<dbReference type="PANTHER" id="PTHR24276">
    <property type="entry name" value="POLYSERASE-RELATED"/>
    <property type="match status" value="1"/>
</dbReference>
<proteinExistence type="inferred from homology"/>
<dbReference type="OrthoDB" id="512168at2759"/>
<dbReference type="GO" id="GO:0004252">
    <property type="term" value="F:serine-type endopeptidase activity"/>
    <property type="evidence" value="ECO:0007669"/>
    <property type="project" value="InterPro"/>
</dbReference>
<dbReference type="Pfam" id="PF00089">
    <property type="entry name" value="Trypsin"/>
    <property type="match status" value="1"/>
</dbReference>
<dbReference type="PRINTS" id="PR00722">
    <property type="entry name" value="CHYMOTRYPSIN"/>
</dbReference>
<gene>
    <name evidence="4" type="ORF">OSTQU699_LOCUS8364</name>
</gene>
<dbReference type="InterPro" id="IPR050430">
    <property type="entry name" value="Peptidase_S1"/>
</dbReference>
<evidence type="ECO:0000259" key="3">
    <source>
        <dbReference type="PROSITE" id="PS50240"/>
    </source>
</evidence>
<evidence type="ECO:0000256" key="1">
    <source>
        <dbReference type="ARBA" id="ARBA00007664"/>
    </source>
</evidence>
<organism evidence="4 5">
    <name type="scientific">Ostreobium quekettii</name>
    <dbReference type="NCBI Taxonomy" id="121088"/>
    <lineage>
        <taxon>Eukaryota</taxon>
        <taxon>Viridiplantae</taxon>
        <taxon>Chlorophyta</taxon>
        <taxon>core chlorophytes</taxon>
        <taxon>Ulvophyceae</taxon>
        <taxon>TCBD clade</taxon>
        <taxon>Bryopsidales</taxon>
        <taxon>Ostreobineae</taxon>
        <taxon>Ostreobiaceae</taxon>
        <taxon>Ostreobium</taxon>
    </lineage>
</organism>
<evidence type="ECO:0000256" key="2">
    <source>
        <dbReference type="ARBA" id="ARBA00023157"/>
    </source>
</evidence>